<dbReference type="AlphaFoldDB" id="A0A4Q2U8V8"/>
<keyword evidence="1" id="KW-1133">Transmembrane helix</keyword>
<keyword evidence="1" id="KW-0812">Transmembrane</keyword>
<sequence length="132" mass="13333">MIYILLNIRAIALATAGGLIVGALYKLVGGASTGASGFSVPLIVTAVLAEFWLASILAGALILAPPRAGPWVMAIGSAVVIWIGFVLPALLVTALSRGLSFGAGLADAGHWLAAMVVQAVVLHLVGLVRPPD</sequence>
<keyword evidence="3" id="KW-1185">Reference proteome</keyword>
<gene>
    <name evidence="2" type="ORF">D3273_09840</name>
</gene>
<evidence type="ECO:0008006" key="4">
    <source>
        <dbReference type="Google" id="ProtNLM"/>
    </source>
</evidence>
<keyword evidence="1" id="KW-0472">Membrane</keyword>
<organism evidence="2 3">
    <name type="scientific">Lichenibacterium minor</name>
    <dbReference type="NCBI Taxonomy" id="2316528"/>
    <lineage>
        <taxon>Bacteria</taxon>
        <taxon>Pseudomonadati</taxon>
        <taxon>Pseudomonadota</taxon>
        <taxon>Alphaproteobacteria</taxon>
        <taxon>Hyphomicrobiales</taxon>
        <taxon>Lichenihabitantaceae</taxon>
        <taxon>Lichenibacterium</taxon>
    </lineage>
</organism>
<reference evidence="2 3" key="2">
    <citation type="submission" date="2019-02" db="EMBL/GenBank/DDBJ databases">
        <title>'Lichenibacterium ramalinii' gen. nov. sp. nov., 'Lichenibacterium minor' gen. nov. sp. nov.</title>
        <authorList>
            <person name="Pankratov T."/>
        </authorList>
    </citation>
    <scope>NUCLEOTIDE SEQUENCE [LARGE SCALE GENOMIC DNA]</scope>
    <source>
        <strain evidence="2 3">RmlP026</strain>
    </source>
</reference>
<reference evidence="2 3" key="1">
    <citation type="submission" date="2018-12" db="EMBL/GenBank/DDBJ databases">
        <authorList>
            <person name="Grouzdev D.S."/>
            <person name="Krutkina M.S."/>
        </authorList>
    </citation>
    <scope>NUCLEOTIDE SEQUENCE [LARGE SCALE GENOMIC DNA]</scope>
    <source>
        <strain evidence="2 3">RmlP026</strain>
    </source>
</reference>
<feature type="transmembrane region" description="Helical" evidence="1">
    <location>
        <begin position="108"/>
        <end position="128"/>
    </location>
</feature>
<dbReference type="Proteomes" id="UP000290759">
    <property type="component" value="Unassembled WGS sequence"/>
</dbReference>
<feature type="transmembrane region" description="Helical" evidence="1">
    <location>
        <begin position="40"/>
        <end position="64"/>
    </location>
</feature>
<evidence type="ECO:0000313" key="2">
    <source>
        <dbReference type="EMBL" id="RYC32318.1"/>
    </source>
</evidence>
<name>A0A4Q2U8V8_9HYPH</name>
<comment type="caution">
    <text evidence="2">The sequence shown here is derived from an EMBL/GenBank/DDBJ whole genome shotgun (WGS) entry which is preliminary data.</text>
</comment>
<dbReference type="RefSeq" id="WP_129225932.1">
    <property type="nucleotide sequence ID" value="NZ_QYBB01000008.1"/>
</dbReference>
<evidence type="ECO:0000256" key="1">
    <source>
        <dbReference type="SAM" id="Phobius"/>
    </source>
</evidence>
<feature type="transmembrane region" description="Helical" evidence="1">
    <location>
        <begin position="71"/>
        <end position="96"/>
    </location>
</feature>
<dbReference type="EMBL" id="QYBB01000008">
    <property type="protein sequence ID" value="RYC32318.1"/>
    <property type="molecule type" value="Genomic_DNA"/>
</dbReference>
<evidence type="ECO:0000313" key="3">
    <source>
        <dbReference type="Proteomes" id="UP000290759"/>
    </source>
</evidence>
<feature type="transmembrane region" description="Helical" evidence="1">
    <location>
        <begin position="7"/>
        <end position="28"/>
    </location>
</feature>
<proteinExistence type="predicted"/>
<accession>A0A4Q2U8V8</accession>
<protein>
    <recommendedName>
        <fullName evidence="4">DUF1761 domain-containing protein</fullName>
    </recommendedName>
</protein>
<dbReference type="OrthoDB" id="344736at2"/>